<evidence type="ECO:0000256" key="1">
    <source>
        <dbReference type="SAM" id="MobiDB-lite"/>
    </source>
</evidence>
<feature type="region of interest" description="Disordered" evidence="1">
    <location>
        <begin position="26"/>
        <end position="49"/>
    </location>
</feature>
<accession>A0A8J8P3I2</accession>
<feature type="compositionally biased region" description="Low complexity" evidence="1">
    <location>
        <begin position="30"/>
        <end position="49"/>
    </location>
</feature>
<dbReference type="Proteomes" id="UP000785679">
    <property type="component" value="Unassembled WGS sequence"/>
</dbReference>
<comment type="caution">
    <text evidence="2">The sequence shown here is derived from an EMBL/GenBank/DDBJ whole genome shotgun (WGS) entry which is preliminary data.</text>
</comment>
<organism evidence="2 3">
    <name type="scientific">Halteria grandinella</name>
    <dbReference type="NCBI Taxonomy" id="5974"/>
    <lineage>
        <taxon>Eukaryota</taxon>
        <taxon>Sar</taxon>
        <taxon>Alveolata</taxon>
        <taxon>Ciliophora</taxon>
        <taxon>Intramacronucleata</taxon>
        <taxon>Spirotrichea</taxon>
        <taxon>Stichotrichia</taxon>
        <taxon>Sporadotrichida</taxon>
        <taxon>Halteriidae</taxon>
        <taxon>Halteria</taxon>
    </lineage>
</organism>
<dbReference type="AlphaFoldDB" id="A0A8J8P3I2"/>
<dbReference type="EMBL" id="RRYP01001877">
    <property type="protein sequence ID" value="TNV85379.1"/>
    <property type="molecule type" value="Genomic_DNA"/>
</dbReference>
<gene>
    <name evidence="2" type="ORF">FGO68_gene11985</name>
</gene>
<sequence>MVSKIQLKIIIDYFFQIGTFMQNQQPRRVQTSNAPSAASSQSQNGASTNLNQRQLSTSHLNAIRRTNFSQNLSTRPQAGLSQHQEMRADMKKLYEQALQLQTKKMSLVEKLKSNERSLLIKYMKKLELPSPDESMSTEGILDSICTFLVTNEGKRKAALSMQEATYEKLYIQPGGQNSSQKRQEPNLPAQQAAYPFPPVAQQVLPSITNLQQQRVVQQVFNRTPDQPLPVAQESMRNQTSPPKLPEIPQSAQNNSLQPGDASFKDNSSPTLSRQPQESPIAQKEKPNCEIISSESNKEGACLTQPKLMPKIDPQKIIVPEQERVDTNIKRRISEILKVCTSPTMFSIPYDAIEFQRQSSRLCYFDIKERYINPLQSDPIQAKIMCVCSHPFVFKANMLACTFCQFLSHRQEINQSNCLQRMHVSKLKNGQLCLRIMLTSPN</sequence>
<protein>
    <submittedName>
        <fullName evidence="2">Uncharacterized protein</fullName>
    </submittedName>
</protein>
<reference evidence="2" key="1">
    <citation type="submission" date="2019-06" db="EMBL/GenBank/DDBJ databases">
        <authorList>
            <person name="Zheng W."/>
        </authorList>
    </citation>
    <scope>NUCLEOTIDE SEQUENCE</scope>
    <source>
        <strain evidence="2">QDHG01</strain>
    </source>
</reference>
<evidence type="ECO:0000313" key="3">
    <source>
        <dbReference type="Proteomes" id="UP000785679"/>
    </source>
</evidence>
<evidence type="ECO:0000313" key="2">
    <source>
        <dbReference type="EMBL" id="TNV85379.1"/>
    </source>
</evidence>
<name>A0A8J8P3I2_HALGN</name>
<keyword evidence="3" id="KW-1185">Reference proteome</keyword>
<proteinExistence type="predicted"/>
<feature type="compositionally biased region" description="Polar residues" evidence="1">
    <location>
        <begin position="264"/>
        <end position="279"/>
    </location>
</feature>
<feature type="region of interest" description="Disordered" evidence="1">
    <location>
        <begin position="226"/>
        <end position="289"/>
    </location>
</feature>